<name>A0A7S7NMS3_PALFE</name>
<gene>
    <name evidence="3" type="ORF">IRI77_27370</name>
</gene>
<evidence type="ECO:0000256" key="1">
    <source>
        <dbReference type="SAM" id="MobiDB-lite"/>
    </source>
</evidence>
<accession>A0A7S7NMS3</accession>
<evidence type="ECO:0000256" key="2">
    <source>
        <dbReference type="SAM" id="Phobius"/>
    </source>
</evidence>
<feature type="compositionally biased region" description="Low complexity" evidence="1">
    <location>
        <begin position="270"/>
        <end position="279"/>
    </location>
</feature>
<dbReference type="InterPro" id="IPR014717">
    <property type="entry name" value="Transl_elong_EF1B/ribsomal_bS6"/>
</dbReference>
<sequence length="279" mass="30912">MPRSFNFDIKSHTRDPRHVVRILLGVLLVANLVAAWFVFQTPGGTLEQLDADLVAKRKQLIGRQQSLERMKKLLAKATQARDAGDSFLGAYFLPRRNAYSMLEVDLALAAHSAGIRAKERSYNYEPIEGSDTLGMLNINASFEGTYADLIELVNAIDRSKRLLIIEQLQAQPQQGTNVLGIVVKLNAFFRMDGPEATKEDLSTVVETTPVSDPMIQPKPLTPVRQTMAPPPPPQPTQQTVKPMQQPPVSEPRSGPLPTGPRQRPIRRPPSRGGLPEQDQ</sequence>
<proteinExistence type="predicted"/>
<reference evidence="3 4" key="1">
    <citation type="submission" date="2020-10" db="EMBL/GenBank/DDBJ databases">
        <title>Complete genome sequence of Paludibaculum fermentans P105T, a facultatively anaerobic acidobacterium capable of dissimilatory Fe(III) reduction.</title>
        <authorList>
            <person name="Dedysh S.N."/>
            <person name="Beletsky A.V."/>
            <person name="Kulichevskaya I.S."/>
            <person name="Mardanov A.V."/>
            <person name="Ravin N.V."/>
        </authorList>
    </citation>
    <scope>NUCLEOTIDE SEQUENCE [LARGE SCALE GENOMIC DNA]</scope>
    <source>
        <strain evidence="3 4">P105</strain>
    </source>
</reference>
<evidence type="ECO:0000313" key="4">
    <source>
        <dbReference type="Proteomes" id="UP000593892"/>
    </source>
</evidence>
<keyword evidence="2" id="KW-0472">Membrane</keyword>
<feature type="transmembrane region" description="Helical" evidence="2">
    <location>
        <begin position="20"/>
        <end position="39"/>
    </location>
</feature>
<dbReference type="EMBL" id="CP063849">
    <property type="protein sequence ID" value="QOY86493.1"/>
    <property type="molecule type" value="Genomic_DNA"/>
</dbReference>
<keyword evidence="4" id="KW-1185">Reference proteome</keyword>
<organism evidence="3 4">
    <name type="scientific">Paludibaculum fermentans</name>
    <dbReference type="NCBI Taxonomy" id="1473598"/>
    <lineage>
        <taxon>Bacteria</taxon>
        <taxon>Pseudomonadati</taxon>
        <taxon>Acidobacteriota</taxon>
        <taxon>Terriglobia</taxon>
        <taxon>Bryobacterales</taxon>
        <taxon>Bryobacteraceae</taxon>
        <taxon>Paludibaculum</taxon>
    </lineage>
</organism>
<keyword evidence="2" id="KW-1133">Transmembrane helix</keyword>
<dbReference type="RefSeq" id="WP_194448162.1">
    <property type="nucleotide sequence ID" value="NZ_CP063849.1"/>
</dbReference>
<dbReference type="AlphaFoldDB" id="A0A7S7NMS3"/>
<dbReference type="KEGG" id="pfer:IRI77_27370"/>
<feature type="region of interest" description="Disordered" evidence="1">
    <location>
        <begin position="204"/>
        <end position="279"/>
    </location>
</feature>
<keyword evidence="2" id="KW-0812">Transmembrane</keyword>
<dbReference type="Proteomes" id="UP000593892">
    <property type="component" value="Chromosome"/>
</dbReference>
<dbReference type="Gene3D" id="3.30.70.60">
    <property type="match status" value="1"/>
</dbReference>
<evidence type="ECO:0000313" key="3">
    <source>
        <dbReference type="EMBL" id="QOY86493.1"/>
    </source>
</evidence>
<protein>
    <submittedName>
        <fullName evidence="3">Uncharacterized protein</fullName>
    </submittedName>
</protein>